<proteinExistence type="predicted"/>
<organism evidence="1 2">
    <name type="scientific">Neisseria iguanae</name>
    <dbReference type="NCBI Taxonomy" id="90242"/>
    <lineage>
        <taxon>Bacteria</taxon>
        <taxon>Pseudomonadati</taxon>
        <taxon>Pseudomonadota</taxon>
        <taxon>Betaproteobacteria</taxon>
        <taxon>Neisseriales</taxon>
        <taxon>Neisseriaceae</taxon>
        <taxon>Neisseria</taxon>
    </lineage>
</organism>
<dbReference type="EMBL" id="PXYY01000016">
    <property type="protein sequence ID" value="PSJ80764.1"/>
    <property type="molecule type" value="Genomic_DNA"/>
</dbReference>
<comment type="caution">
    <text evidence="1">The sequence shown here is derived from an EMBL/GenBank/DDBJ whole genome shotgun (WGS) entry which is preliminary data.</text>
</comment>
<evidence type="ECO:0000313" key="1">
    <source>
        <dbReference type="EMBL" id="PSJ80764.1"/>
    </source>
</evidence>
<accession>A0A2P7U1B3</accession>
<evidence type="ECO:0000313" key="2">
    <source>
        <dbReference type="Proteomes" id="UP000241868"/>
    </source>
</evidence>
<name>A0A2P7U1B3_9NEIS</name>
<dbReference type="AlphaFoldDB" id="A0A2P7U1B3"/>
<protein>
    <submittedName>
        <fullName evidence="1">Uncharacterized protein</fullName>
    </submittedName>
</protein>
<keyword evidence="2" id="KW-1185">Reference proteome</keyword>
<dbReference type="Proteomes" id="UP000241868">
    <property type="component" value="Unassembled WGS sequence"/>
</dbReference>
<reference evidence="1 2" key="1">
    <citation type="submission" date="2018-03" db="EMBL/GenBank/DDBJ databases">
        <title>Neisseria weixii sp. nov., isolated from the intestinal contents of Tibetan Plateau pika (Ochotona curzoniae) in Yushu, Qinghai Province, China.</title>
        <authorList>
            <person name="Gui Z."/>
        </authorList>
    </citation>
    <scope>NUCLEOTIDE SEQUENCE [LARGE SCALE GENOMIC DNA]</scope>
    <source>
        <strain evidence="1 2">ATCC 51483</strain>
    </source>
</reference>
<gene>
    <name evidence="1" type="ORF">C7N83_04190</name>
</gene>
<sequence>MLQKSNFTVLKKQQSIYSDKKKCHPAKAQITATDKVGVLYIGCTVRQMYDFTLFKLCDVICLQPVLFGQTAVIKA</sequence>